<comment type="caution">
    <text evidence="3">The sequence shown here is derived from an EMBL/GenBank/DDBJ whole genome shotgun (WGS) entry which is preliminary data.</text>
</comment>
<name>A0A437PIY8_9ACTN</name>
<feature type="domain" description="Lipid/polyisoprenoid-binding YceI-like" evidence="2">
    <location>
        <begin position="16"/>
        <end position="173"/>
    </location>
</feature>
<dbReference type="Proteomes" id="UP000283128">
    <property type="component" value="Unassembled WGS sequence"/>
</dbReference>
<sequence length="177" mass="18629">MVASHAGEHPVPECGTYEIDPVASSVNFRTRSVFGLIPVRGSFRIGRGRIDVAGPAVKSTVEVRIGAATFDSGVRRRDEHVRSGDYLDVATHPEIAFVGEGVEVGPGGAVLKGELTVRGVTGPVDVTVDSVAVDGPRLTVLGRAVVDRYAFGVTAAKGMAGRRLTVRLDVRATRAPR</sequence>
<dbReference type="EMBL" id="RZYA01000011">
    <property type="protein sequence ID" value="RVU22226.1"/>
    <property type="molecule type" value="Genomic_DNA"/>
</dbReference>
<protein>
    <submittedName>
        <fullName evidence="3">YceI family protein</fullName>
    </submittedName>
</protein>
<evidence type="ECO:0000313" key="3">
    <source>
        <dbReference type="EMBL" id="RVU22226.1"/>
    </source>
</evidence>
<dbReference type="Pfam" id="PF04264">
    <property type="entry name" value="YceI"/>
    <property type="match status" value="1"/>
</dbReference>
<accession>A0A437PIY8</accession>
<evidence type="ECO:0000256" key="1">
    <source>
        <dbReference type="ARBA" id="ARBA00008812"/>
    </source>
</evidence>
<keyword evidence="4" id="KW-1185">Reference proteome</keyword>
<dbReference type="SMART" id="SM00867">
    <property type="entry name" value="YceI"/>
    <property type="match status" value="1"/>
</dbReference>
<comment type="similarity">
    <text evidence="1">Belongs to the UPF0312 family.</text>
</comment>
<organism evidence="3 4">
    <name type="scientific">Streptomyces antnestii</name>
    <dbReference type="NCBI Taxonomy" id="2494256"/>
    <lineage>
        <taxon>Bacteria</taxon>
        <taxon>Bacillati</taxon>
        <taxon>Actinomycetota</taxon>
        <taxon>Actinomycetes</taxon>
        <taxon>Kitasatosporales</taxon>
        <taxon>Streptomycetaceae</taxon>
        <taxon>Streptomyces</taxon>
    </lineage>
</organism>
<dbReference type="Gene3D" id="2.40.128.110">
    <property type="entry name" value="Lipid/polyisoprenoid-binding, YceI-like"/>
    <property type="match status" value="1"/>
</dbReference>
<dbReference type="InterPro" id="IPR007372">
    <property type="entry name" value="Lipid/polyisoprenoid-bd_YceI"/>
</dbReference>
<evidence type="ECO:0000259" key="2">
    <source>
        <dbReference type="SMART" id="SM00867"/>
    </source>
</evidence>
<dbReference type="RefSeq" id="WP_127830095.1">
    <property type="nucleotide sequence ID" value="NZ_RZYA01000011.1"/>
</dbReference>
<dbReference type="SUPFAM" id="SSF101874">
    <property type="entry name" value="YceI-like"/>
    <property type="match status" value="1"/>
</dbReference>
<proteinExistence type="inferred from homology"/>
<dbReference type="PANTHER" id="PTHR34406">
    <property type="entry name" value="PROTEIN YCEI"/>
    <property type="match status" value="1"/>
</dbReference>
<dbReference type="OrthoDB" id="9811006at2"/>
<dbReference type="PANTHER" id="PTHR34406:SF1">
    <property type="entry name" value="PROTEIN YCEI"/>
    <property type="match status" value="1"/>
</dbReference>
<dbReference type="InterPro" id="IPR036761">
    <property type="entry name" value="TTHA0802/YceI-like_sf"/>
</dbReference>
<dbReference type="AlphaFoldDB" id="A0A437PIY8"/>
<reference evidence="3 4" key="1">
    <citation type="submission" date="2019-01" db="EMBL/GenBank/DDBJ databases">
        <title>Genome sequences of Streptomyces and Rhizobium isolates collected from root and soil.</title>
        <authorList>
            <person name="Chhettri S."/>
            <person name="Sevigny J.L."/>
            <person name="Sen A."/>
            <person name="Ennis N."/>
            <person name="Tisa L."/>
        </authorList>
    </citation>
    <scope>NUCLEOTIDE SEQUENCE [LARGE SCALE GENOMIC DNA]</scope>
    <source>
        <strain evidence="3 4">San01</strain>
    </source>
</reference>
<gene>
    <name evidence="3" type="ORF">EOT10_22495</name>
</gene>
<evidence type="ECO:0000313" key="4">
    <source>
        <dbReference type="Proteomes" id="UP000283128"/>
    </source>
</evidence>